<dbReference type="OrthoDB" id="201595at2759"/>
<accession>A0A2A2K3T9</accession>
<dbReference type="GO" id="GO:0034707">
    <property type="term" value="C:chloride channel complex"/>
    <property type="evidence" value="ECO:0007669"/>
    <property type="project" value="UniProtKB-KW"/>
</dbReference>
<evidence type="ECO:0000313" key="7">
    <source>
        <dbReference type="EMBL" id="PAV68604.1"/>
    </source>
</evidence>
<dbReference type="InterPro" id="IPR000615">
    <property type="entry name" value="Bestrophin"/>
</dbReference>
<name>A0A2A2K3T9_9BILA</name>
<evidence type="ECO:0000256" key="5">
    <source>
        <dbReference type="ARBA" id="ARBA00034769"/>
    </source>
</evidence>
<keyword evidence="8" id="KW-1185">Reference proteome</keyword>
<dbReference type="PANTHER" id="PTHR10736">
    <property type="entry name" value="BESTROPHIN"/>
    <property type="match status" value="1"/>
</dbReference>
<organism evidence="7 8">
    <name type="scientific">Diploscapter pachys</name>
    <dbReference type="NCBI Taxonomy" id="2018661"/>
    <lineage>
        <taxon>Eukaryota</taxon>
        <taxon>Metazoa</taxon>
        <taxon>Ecdysozoa</taxon>
        <taxon>Nematoda</taxon>
        <taxon>Chromadorea</taxon>
        <taxon>Rhabditida</taxon>
        <taxon>Rhabditina</taxon>
        <taxon>Rhabditomorpha</taxon>
        <taxon>Rhabditoidea</taxon>
        <taxon>Rhabditidae</taxon>
        <taxon>Diploscapter</taxon>
    </lineage>
</organism>
<evidence type="ECO:0000256" key="3">
    <source>
        <dbReference type="ARBA" id="ARBA00022989"/>
    </source>
</evidence>
<dbReference type="Proteomes" id="UP000218231">
    <property type="component" value="Unassembled WGS sequence"/>
</dbReference>
<keyword evidence="6" id="KW-0868">Chloride</keyword>
<proteinExistence type="inferred from homology"/>
<feature type="transmembrane region" description="Helical" evidence="6">
    <location>
        <begin position="158"/>
        <end position="184"/>
    </location>
</feature>
<comment type="similarity">
    <text evidence="5 6">Belongs to the anion channel-forming bestrophin (TC 1.A.46) family. Calcium-sensitive chloride channel subfamily.</text>
</comment>
<keyword evidence="6" id="KW-0869">Chloride channel</keyword>
<keyword evidence="4 6" id="KW-0472">Membrane</keyword>
<keyword evidence="3 6" id="KW-1133">Transmembrane helix</keyword>
<reference evidence="7 8" key="1">
    <citation type="journal article" date="2017" name="Curr. Biol.">
        <title>Genome architecture and evolution of a unichromosomal asexual nematode.</title>
        <authorList>
            <person name="Fradin H."/>
            <person name="Zegar C."/>
            <person name="Gutwein M."/>
            <person name="Lucas J."/>
            <person name="Kovtun M."/>
            <person name="Corcoran D."/>
            <person name="Baugh L.R."/>
            <person name="Kiontke K."/>
            <person name="Gunsalus K."/>
            <person name="Fitch D.H."/>
            <person name="Piano F."/>
        </authorList>
    </citation>
    <scope>NUCLEOTIDE SEQUENCE [LARGE SCALE GENOMIC DNA]</scope>
    <source>
        <strain evidence="7">PF1309</strain>
    </source>
</reference>
<keyword evidence="6" id="KW-0407">Ion channel</keyword>
<evidence type="ECO:0000313" key="8">
    <source>
        <dbReference type="Proteomes" id="UP000218231"/>
    </source>
</evidence>
<keyword evidence="2 6" id="KW-0812">Transmembrane</keyword>
<dbReference type="GO" id="GO:0005254">
    <property type="term" value="F:chloride channel activity"/>
    <property type="evidence" value="ECO:0007669"/>
    <property type="project" value="UniProtKB-KW"/>
</dbReference>
<keyword evidence="6" id="KW-0813">Transport</keyword>
<dbReference type="InterPro" id="IPR021134">
    <property type="entry name" value="Bestrophin-like"/>
</dbReference>
<comment type="caution">
    <text evidence="7">The sequence shown here is derived from an EMBL/GenBank/DDBJ whole genome shotgun (WGS) entry which is preliminary data.</text>
</comment>
<comment type="function">
    <text evidence="6">Forms chloride channels.</text>
</comment>
<evidence type="ECO:0000256" key="6">
    <source>
        <dbReference type="RuleBase" id="RU363126"/>
    </source>
</evidence>
<dbReference type="GO" id="GO:0005886">
    <property type="term" value="C:plasma membrane"/>
    <property type="evidence" value="ECO:0007669"/>
    <property type="project" value="UniProtKB-SubCell"/>
</dbReference>
<dbReference type="PANTHER" id="PTHR10736:SF28">
    <property type="entry name" value="BESTROPHIN HOMOLOG 13"/>
    <property type="match status" value="1"/>
</dbReference>
<dbReference type="Pfam" id="PF01062">
    <property type="entry name" value="Bestrophin"/>
    <property type="match status" value="1"/>
</dbReference>
<keyword evidence="6" id="KW-1003">Cell membrane</keyword>
<keyword evidence="6" id="KW-0406">Ion transport</keyword>
<feature type="transmembrane region" description="Helical" evidence="6">
    <location>
        <begin position="204"/>
        <end position="221"/>
    </location>
</feature>
<comment type="subcellular location">
    <subcellularLocation>
        <location evidence="6">Cell membrane</location>
        <topology evidence="6">Multi-pass membrane protein</topology>
    </subcellularLocation>
    <subcellularLocation>
        <location evidence="1">Membrane</location>
        <topology evidence="1">Multi-pass membrane protein</topology>
    </subcellularLocation>
</comment>
<protein>
    <recommendedName>
        <fullName evidence="6">Bestrophin homolog</fullName>
    </recommendedName>
</protein>
<evidence type="ECO:0000256" key="4">
    <source>
        <dbReference type="ARBA" id="ARBA00023136"/>
    </source>
</evidence>
<dbReference type="STRING" id="2018661.A0A2A2K3T9"/>
<gene>
    <name evidence="7" type="ORF">WR25_09444</name>
</gene>
<evidence type="ECO:0000256" key="1">
    <source>
        <dbReference type="ARBA" id="ARBA00004141"/>
    </source>
</evidence>
<sequence>MCDGYTRLIPLTFLLGFYVSNVVSRWWSQFQNLNWPEDILSILCTFMTANDEKTQKRRHAIARYLNLSMALVLRDVSSKVRLRFPHVSSFIAAGLLTEKEYERIEKLDEECFNVRWLTPLHWVQQILRKEEEENKPTTSLFNHCITELKIFRQQLRRIYAYDWINVPLVYTQVAAIATYSFFLFTLFGRQTLLPEIKAGKEVDVIIPIFTIVQFLFFVGWFKVGQDLMRPWGQDDDDFELNYILDRNIAMSFAIVDRLQTEEIDEMDEDMFWKDRENQLPRLPHTTQSRMLHEHAPKLHSYVAIGEKDEENSCRATCINSSKRKRDLHW</sequence>
<dbReference type="AlphaFoldDB" id="A0A2A2K3T9"/>
<dbReference type="EMBL" id="LIAE01009723">
    <property type="protein sequence ID" value="PAV68604.1"/>
    <property type="molecule type" value="Genomic_DNA"/>
</dbReference>
<evidence type="ECO:0000256" key="2">
    <source>
        <dbReference type="ARBA" id="ARBA00022692"/>
    </source>
</evidence>